<evidence type="ECO:0000313" key="1">
    <source>
        <dbReference type="Proteomes" id="UP000515153"/>
    </source>
</evidence>
<gene>
    <name evidence="2" type="ORF">PgNI_03103</name>
</gene>
<dbReference type="GeneID" id="41958068"/>
<dbReference type="Proteomes" id="UP000515153">
    <property type="component" value="Unplaced"/>
</dbReference>
<dbReference type="AlphaFoldDB" id="A0A6P8BE53"/>
<evidence type="ECO:0000313" key="2">
    <source>
        <dbReference type="RefSeq" id="XP_030985442.1"/>
    </source>
</evidence>
<sequence>MPHRIFGGNTSQLHNHAHHLCHFALDVFHSSTRDHLTDNRAIRLYLRAGVPSLHSMPAYFADTTEMQAEVFHLQCKLVDGSGSTSSPRKSKAVSQRPFDILPQFVWSRFGLPASLAATAAAAQPPKRESTPPRLGRKDAFVRPYKLFAALHAQRVSKLAGAHV</sequence>
<reference evidence="2" key="3">
    <citation type="submission" date="2025-08" db="UniProtKB">
        <authorList>
            <consortium name="RefSeq"/>
        </authorList>
    </citation>
    <scope>IDENTIFICATION</scope>
    <source>
        <strain evidence="2">NI907</strain>
    </source>
</reference>
<reference evidence="2" key="1">
    <citation type="journal article" date="2019" name="Mol. Biol. Evol.">
        <title>Blast fungal genomes show frequent chromosomal changes, gene gains and losses, and effector gene turnover.</title>
        <authorList>
            <person name="Gomez Luciano L.B."/>
            <person name="Jason Tsai I."/>
            <person name="Chuma I."/>
            <person name="Tosa Y."/>
            <person name="Chen Y.H."/>
            <person name="Li J.Y."/>
            <person name="Li M.Y."/>
            <person name="Jade Lu M.Y."/>
            <person name="Nakayashiki H."/>
            <person name="Li W.H."/>
        </authorList>
    </citation>
    <scope>NUCLEOTIDE SEQUENCE</scope>
    <source>
        <strain evidence="2">NI907</strain>
    </source>
</reference>
<dbReference type="KEGG" id="pgri:PgNI_03103"/>
<keyword evidence="1" id="KW-1185">Reference proteome</keyword>
<reference evidence="2" key="2">
    <citation type="submission" date="2019-10" db="EMBL/GenBank/DDBJ databases">
        <authorList>
            <consortium name="NCBI Genome Project"/>
        </authorList>
    </citation>
    <scope>NUCLEOTIDE SEQUENCE</scope>
    <source>
        <strain evidence="2">NI907</strain>
    </source>
</reference>
<protein>
    <submittedName>
        <fullName evidence="2">Uncharacterized protein</fullName>
    </submittedName>
</protein>
<name>A0A6P8BE53_PYRGI</name>
<dbReference type="RefSeq" id="XP_030985442.1">
    <property type="nucleotide sequence ID" value="XM_031123157.1"/>
</dbReference>
<organism evidence="1 2">
    <name type="scientific">Pyricularia grisea</name>
    <name type="common">Crabgrass-specific blast fungus</name>
    <name type="synonym">Magnaporthe grisea</name>
    <dbReference type="NCBI Taxonomy" id="148305"/>
    <lineage>
        <taxon>Eukaryota</taxon>
        <taxon>Fungi</taxon>
        <taxon>Dikarya</taxon>
        <taxon>Ascomycota</taxon>
        <taxon>Pezizomycotina</taxon>
        <taxon>Sordariomycetes</taxon>
        <taxon>Sordariomycetidae</taxon>
        <taxon>Magnaporthales</taxon>
        <taxon>Pyriculariaceae</taxon>
        <taxon>Pyricularia</taxon>
    </lineage>
</organism>
<accession>A0A6P8BE53</accession>
<proteinExistence type="predicted"/>